<feature type="region of interest" description="Disordered" evidence="16">
    <location>
        <begin position="194"/>
        <end position="242"/>
    </location>
</feature>
<keyword evidence="8" id="KW-0805">Transcription regulation</keyword>
<dbReference type="InterPro" id="IPR013083">
    <property type="entry name" value="Znf_RING/FYVE/PHD"/>
</dbReference>
<dbReference type="InterPro" id="IPR001965">
    <property type="entry name" value="Znf_PHD"/>
</dbReference>
<dbReference type="GO" id="GO:0008270">
    <property type="term" value="F:zinc ion binding"/>
    <property type="evidence" value="ECO:0007669"/>
    <property type="project" value="UniProtKB-KW"/>
</dbReference>
<dbReference type="InterPro" id="IPR011011">
    <property type="entry name" value="Znf_FYVE_PHD"/>
</dbReference>
<dbReference type="PANTHER" id="PTHR10333:SF103">
    <property type="entry name" value="INHIBITOR OF GROWTH PROTEIN 3"/>
    <property type="match status" value="1"/>
</dbReference>
<evidence type="ECO:0000256" key="7">
    <source>
        <dbReference type="ARBA" id="ARBA00022853"/>
    </source>
</evidence>
<dbReference type="Gene3D" id="3.30.40.10">
    <property type="entry name" value="Zinc/RING finger domain, C3HC4 (zinc finger)"/>
    <property type="match status" value="1"/>
</dbReference>
<keyword evidence="10 14" id="KW-0539">Nucleus</keyword>
<dbReference type="CDD" id="cd15505">
    <property type="entry name" value="PHD_ING"/>
    <property type="match status" value="1"/>
</dbReference>
<dbReference type="PROSITE" id="PS01359">
    <property type="entry name" value="ZF_PHD_1"/>
    <property type="match status" value="1"/>
</dbReference>
<keyword evidence="6 12" id="KW-0862">Zinc</keyword>
<dbReference type="GO" id="GO:0006325">
    <property type="term" value="P:chromatin organization"/>
    <property type="evidence" value="ECO:0007669"/>
    <property type="project" value="UniProtKB-KW"/>
</dbReference>
<evidence type="ECO:0000256" key="2">
    <source>
        <dbReference type="ARBA" id="ARBA00010210"/>
    </source>
</evidence>
<sequence length="316" mass="34755">MAASRANDYADSSCAYVIAGLDNLPTEIQFLLAEIKHKETRSQELQQDIQRETAKYIRHSLRSGAAPGSSKDGQMPQKIEEDYEEVDRLADEKLRLAQRMVALIARARARLDHDLSKVLILQGDLDPSQQNTFVMTGRNPVQQINESLRHALTLADVPPVAPVAPTPAPPMKRKRAAAAVAQAASIKLPSPAPVSLQLPVQRSRTSSHRPSPARGRRAVSSVGPDEDAEGEDDVEDAGDDGEDNEDKSLYCFCQKMSYGEMVACDNSKCPFSWFHLPCVNLKPPLPDVWYCSHCTANGHAGNYGIGGTERSRKRKR</sequence>
<keyword evidence="9" id="KW-0804">Transcription</keyword>
<dbReference type="eggNOG" id="KOG1973">
    <property type="taxonomic scope" value="Eukaryota"/>
</dbReference>
<evidence type="ECO:0000256" key="9">
    <source>
        <dbReference type="ARBA" id="ARBA00023163"/>
    </source>
</evidence>
<keyword evidence="4 12" id="KW-0479">Metal-binding</keyword>
<dbReference type="InterPro" id="IPR019787">
    <property type="entry name" value="Znf_PHD-finger"/>
</dbReference>
<evidence type="ECO:0000256" key="15">
    <source>
        <dbReference type="SAM" id="Coils"/>
    </source>
</evidence>
<dbReference type="InParanoid" id="W4JWS2"/>
<keyword evidence="3" id="KW-0341">Growth regulation</keyword>
<feature type="binding site" evidence="12">
    <location>
        <position position="253"/>
    </location>
    <ligand>
        <name>Zn(2+)</name>
        <dbReference type="ChEBI" id="CHEBI:29105"/>
        <label>1</label>
    </ligand>
</feature>
<evidence type="ECO:0000256" key="1">
    <source>
        <dbReference type="ARBA" id="ARBA00004123"/>
    </source>
</evidence>
<dbReference type="KEGG" id="hir:HETIRDRAFT_435846"/>
<keyword evidence="19" id="KW-1185">Reference proteome</keyword>
<feature type="site" description="Histone H3K4me3 binding" evidence="11">
    <location>
        <position position="265"/>
    </location>
</feature>
<reference evidence="18 19" key="1">
    <citation type="journal article" date="2012" name="New Phytol.">
        <title>Insight into trade-off between wood decay and parasitism from the genome of a fungal forest pathogen.</title>
        <authorList>
            <person name="Olson A."/>
            <person name="Aerts A."/>
            <person name="Asiegbu F."/>
            <person name="Belbahri L."/>
            <person name="Bouzid O."/>
            <person name="Broberg A."/>
            <person name="Canback B."/>
            <person name="Coutinho P.M."/>
            <person name="Cullen D."/>
            <person name="Dalman K."/>
            <person name="Deflorio G."/>
            <person name="van Diepen L.T."/>
            <person name="Dunand C."/>
            <person name="Duplessis S."/>
            <person name="Durling M."/>
            <person name="Gonthier P."/>
            <person name="Grimwood J."/>
            <person name="Fossdal C.G."/>
            <person name="Hansson D."/>
            <person name="Henrissat B."/>
            <person name="Hietala A."/>
            <person name="Himmelstrand K."/>
            <person name="Hoffmeister D."/>
            <person name="Hogberg N."/>
            <person name="James T.Y."/>
            <person name="Karlsson M."/>
            <person name="Kohler A."/>
            <person name="Kues U."/>
            <person name="Lee Y.H."/>
            <person name="Lin Y.C."/>
            <person name="Lind M."/>
            <person name="Lindquist E."/>
            <person name="Lombard V."/>
            <person name="Lucas S."/>
            <person name="Lunden K."/>
            <person name="Morin E."/>
            <person name="Murat C."/>
            <person name="Park J."/>
            <person name="Raffaello T."/>
            <person name="Rouze P."/>
            <person name="Salamov A."/>
            <person name="Schmutz J."/>
            <person name="Solheim H."/>
            <person name="Stahlberg J."/>
            <person name="Velez H."/>
            <person name="de Vries R.P."/>
            <person name="Wiebenga A."/>
            <person name="Woodward S."/>
            <person name="Yakovlev I."/>
            <person name="Garbelotto M."/>
            <person name="Martin F."/>
            <person name="Grigoriev I.V."/>
            <person name="Stenlid J."/>
        </authorList>
    </citation>
    <scope>NUCLEOTIDE SEQUENCE [LARGE SCALE GENOMIC DNA]</scope>
    <source>
        <strain evidence="18 19">TC 32-1</strain>
    </source>
</reference>
<feature type="binding site" evidence="12">
    <location>
        <position position="275"/>
    </location>
    <ligand>
        <name>Zn(2+)</name>
        <dbReference type="ChEBI" id="CHEBI:29105"/>
        <label>1</label>
    </ligand>
</feature>
<dbReference type="InterPro" id="IPR028651">
    <property type="entry name" value="ING_fam"/>
</dbReference>
<dbReference type="CDD" id="cd16858">
    <property type="entry name" value="ING_ING3_Yng2p"/>
    <property type="match status" value="1"/>
</dbReference>
<evidence type="ECO:0000313" key="18">
    <source>
        <dbReference type="EMBL" id="ETW77904.1"/>
    </source>
</evidence>
<dbReference type="SMART" id="SM00249">
    <property type="entry name" value="PHD"/>
    <property type="match status" value="1"/>
</dbReference>
<dbReference type="EMBL" id="KI925462">
    <property type="protein sequence ID" value="ETW77904.1"/>
    <property type="molecule type" value="Genomic_DNA"/>
</dbReference>
<dbReference type="GO" id="GO:0005634">
    <property type="term" value="C:nucleus"/>
    <property type="evidence" value="ECO:0007669"/>
    <property type="project" value="UniProtKB-SubCell"/>
</dbReference>
<dbReference type="InterPro" id="IPR019786">
    <property type="entry name" value="Zinc_finger_PHD-type_CS"/>
</dbReference>
<evidence type="ECO:0000256" key="14">
    <source>
        <dbReference type="RuleBase" id="RU361213"/>
    </source>
</evidence>
<dbReference type="Proteomes" id="UP000030671">
    <property type="component" value="Unassembled WGS sequence"/>
</dbReference>
<comment type="subcellular location">
    <subcellularLocation>
        <location evidence="1 14">Nucleus</location>
    </subcellularLocation>
</comment>
<evidence type="ECO:0000256" key="12">
    <source>
        <dbReference type="PIRSR" id="PIRSR628651-51"/>
    </source>
</evidence>
<feature type="binding site" evidence="12">
    <location>
        <position position="278"/>
    </location>
    <ligand>
        <name>Zn(2+)</name>
        <dbReference type="ChEBI" id="CHEBI:29105"/>
        <label>1</label>
    </ligand>
</feature>
<feature type="binding site" evidence="12">
    <location>
        <position position="269"/>
    </location>
    <ligand>
        <name>Zn(2+)</name>
        <dbReference type="ChEBI" id="CHEBI:29105"/>
        <label>2</label>
    </ligand>
</feature>
<evidence type="ECO:0000256" key="8">
    <source>
        <dbReference type="ARBA" id="ARBA00023015"/>
    </source>
</evidence>
<proteinExistence type="inferred from homology"/>
<feature type="domain" description="PHD-type" evidence="17">
    <location>
        <begin position="248"/>
        <end position="297"/>
    </location>
</feature>
<keyword evidence="7 14" id="KW-0156">Chromatin regulator</keyword>
<evidence type="ECO:0000313" key="19">
    <source>
        <dbReference type="Proteomes" id="UP000030671"/>
    </source>
</evidence>
<feature type="site" description="Histone H3K4me3 binding" evidence="11">
    <location>
        <position position="273"/>
    </location>
</feature>
<dbReference type="SMART" id="SM01408">
    <property type="entry name" value="ING"/>
    <property type="match status" value="1"/>
</dbReference>
<comment type="similarity">
    <text evidence="2 14">Belongs to the ING family.</text>
</comment>
<feature type="binding site" evidence="12">
    <location>
        <position position="294"/>
    </location>
    <ligand>
        <name>Zn(2+)</name>
        <dbReference type="ChEBI" id="CHEBI:29105"/>
        <label>2</label>
    </ligand>
</feature>
<dbReference type="PROSITE" id="PS50016">
    <property type="entry name" value="ZF_PHD_2"/>
    <property type="match status" value="1"/>
</dbReference>
<organism evidence="18 19">
    <name type="scientific">Heterobasidion irregulare (strain TC 32-1)</name>
    <dbReference type="NCBI Taxonomy" id="747525"/>
    <lineage>
        <taxon>Eukaryota</taxon>
        <taxon>Fungi</taxon>
        <taxon>Dikarya</taxon>
        <taxon>Basidiomycota</taxon>
        <taxon>Agaricomycotina</taxon>
        <taxon>Agaricomycetes</taxon>
        <taxon>Russulales</taxon>
        <taxon>Bondarzewiaceae</taxon>
        <taxon>Heterobasidion</taxon>
        <taxon>Heterobasidion annosum species complex</taxon>
    </lineage>
</organism>
<feature type="binding site" evidence="12">
    <location>
        <position position="251"/>
    </location>
    <ligand>
        <name>Zn(2+)</name>
        <dbReference type="ChEBI" id="CHEBI:29105"/>
        <label>1</label>
    </ligand>
</feature>
<protein>
    <recommendedName>
        <fullName evidence="14">Chromatin modification-related protein</fullName>
    </recommendedName>
</protein>
<feature type="site" description="Histone H3K4me3 binding" evidence="11">
    <location>
        <position position="250"/>
    </location>
</feature>
<gene>
    <name evidence="18" type="ORF">HETIRDRAFT_435846</name>
</gene>
<name>W4JWS2_HETIT</name>
<evidence type="ECO:0000256" key="13">
    <source>
        <dbReference type="PROSITE-ProRule" id="PRU00146"/>
    </source>
</evidence>
<comment type="subunit">
    <text evidence="14">Component of an histone acetyltransferase complex. Interacts with H3K4me3 and to a lesser extent with H3K4me2.</text>
</comment>
<feature type="compositionally biased region" description="Acidic residues" evidence="16">
    <location>
        <begin position="224"/>
        <end position="242"/>
    </location>
</feature>
<feature type="binding site" evidence="12">
    <location>
        <position position="291"/>
    </location>
    <ligand>
        <name>Zn(2+)</name>
        <dbReference type="ChEBI" id="CHEBI:29105"/>
        <label>2</label>
    </ligand>
</feature>
<evidence type="ECO:0000259" key="17">
    <source>
        <dbReference type="PROSITE" id="PS50016"/>
    </source>
</evidence>
<dbReference type="HOGENOM" id="CLU_031900_2_0_1"/>
<keyword evidence="5 13" id="KW-0863">Zinc-finger</keyword>
<evidence type="ECO:0000256" key="6">
    <source>
        <dbReference type="ARBA" id="ARBA00022833"/>
    </source>
</evidence>
<keyword evidence="15" id="KW-0175">Coiled coil</keyword>
<evidence type="ECO:0000256" key="3">
    <source>
        <dbReference type="ARBA" id="ARBA00022604"/>
    </source>
</evidence>
<evidence type="ECO:0000256" key="4">
    <source>
        <dbReference type="ARBA" id="ARBA00022723"/>
    </source>
</evidence>
<comment type="function">
    <text evidence="14">Component of an histone acetyltransferase complex.</text>
</comment>
<dbReference type="Pfam" id="PF12998">
    <property type="entry name" value="ING"/>
    <property type="match status" value="1"/>
</dbReference>
<comment type="domain">
    <text evidence="14">The PHD-type zinc finger mediates the binding to H3K4me3.</text>
</comment>
<accession>W4JWS2</accession>
<dbReference type="GeneID" id="20674853"/>
<dbReference type="Gene3D" id="6.10.140.1740">
    <property type="match status" value="1"/>
</dbReference>
<dbReference type="OrthoDB" id="5411773at2759"/>
<dbReference type="PANTHER" id="PTHR10333">
    <property type="entry name" value="INHIBITOR OF GROWTH PROTEIN"/>
    <property type="match status" value="1"/>
</dbReference>
<dbReference type="InterPro" id="IPR024610">
    <property type="entry name" value="ING_N_histone-binding"/>
</dbReference>
<dbReference type="SUPFAM" id="SSF57903">
    <property type="entry name" value="FYVE/PHD zinc finger"/>
    <property type="match status" value="1"/>
</dbReference>
<dbReference type="AlphaFoldDB" id="W4JWS2"/>
<dbReference type="RefSeq" id="XP_009549920.1">
    <property type="nucleotide sequence ID" value="XM_009551625.1"/>
</dbReference>
<evidence type="ECO:0000256" key="10">
    <source>
        <dbReference type="ARBA" id="ARBA00023242"/>
    </source>
</evidence>
<feature type="coiled-coil region" evidence="15">
    <location>
        <begin position="28"/>
        <end position="55"/>
    </location>
</feature>
<dbReference type="STRING" id="747525.W4JWS2"/>
<feature type="binding site" evidence="12">
    <location>
        <position position="264"/>
    </location>
    <ligand>
        <name>Zn(2+)</name>
        <dbReference type="ChEBI" id="CHEBI:29105"/>
        <label>2</label>
    </ligand>
</feature>
<evidence type="ECO:0000256" key="5">
    <source>
        <dbReference type="ARBA" id="ARBA00022771"/>
    </source>
</evidence>
<dbReference type="GO" id="GO:0000785">
    <property type="term" value="C:chromatin"/>
    <property type="evidence" value="ECO:0007669"/>
    <property type="project" value="UniProtKB-ARBA"/>
</dbReference>
<evidence type="ECO:0000256" key="16">
    <source>
        <dbReference type="SAM" id="MobiDB-lite"/>
    </source>
</evidence>
<evidence type="ECO:0000256" key="11">
    <source>
        <dbReference type="PIRSR" id="PIRSR628651-50"/>
    </source>
</evidence>
<feature type="site" description="Histone H3K4me3 binding" evidence="11">
    <location>
        <position position="261"/>
    </location>
</feature>